<keyword evidence="5 7" id="KW-0472">Membrane</keyword>
<dbReference type="AlphaFoldDB" id="A0A427YS13"/>
<evidence type="ECO:0000256" key="2">
    <source>
        <dbReference type="ARBA" id="ARBA00007049"/>
    </source>
</evidence>
<proteinExistence type="inferred from homology"/>
<accession>A0A427YS13</accession>
<reference evidence="8 9" key="1">
    <citation type="submission" date="2018-11" db="EMBL/GenBank/DDBJ databases">
        <title>Genome sequence of Saitozyma podzolica DSM 27192.</title>
        <authorList>
            <person name="Aliyu H."/>
            <person name="Gorte O."/>
            <person name="Ochsenreither K."/>
        </authorList>
    </citation>
    <scope>NUCLEOTIDE SEQUENCE [LARGE SCALE GENOMIC DNA]</scope>
    <source>
        <strain evidence="8 9">DSM 27192</strain>
    </source>
</reference>
<keyword evidence="4 7" id="KW-1133">Transmembrane helix</keyword>
<sequence>MSSTTETTSAAAATSLALPARSPPPNNWTPVWTFQPSEPVAIAAREQQLSSILGDAGPLSEKCEVTERPGQPCCKDLKGEDERHLLSPEVVRDIIVGLSDGLTVPFALTAGLSSIGSSHLVVTAGLAELLAGALSMGLGGYLASQAEIDHYRYLRRQTRARVLRSCGGEMEREVHDILGPLGVKESRSRLITENLREVEEDLRRGSSSSVEAKKTLRQRLNRIKVCGRGAEEEGAQQEANDMGLAAFLLKFGEGMEDVPTSRLWISAITIGLSYFIGGLVPLVPYMANTTAQTGLIISACVTAAVLFVFGGVKTYFTGARGGWGGYLYGATSTMVVGGVAAGAAYGLVRALESNGSSSY</sequence>
<evidence type="ECO:0000313" key="8">
    <source>
        <dbReference type="EMBL" id="RSH93918.1"/>
    </source>
</evidence>
<dbReference type="Proteomes" id="UP000279259">
    <property type="component" value="Unassembled WGS sequence"/>
</dbReference>
<feature type="region of interest" description="Disordered" evidence="6">
    <location>
        <begin position="1"/>
        <end position="28"/>
    </location>
</feature>
<evidence type="ECO:0000256" key="7">
    <source>
        <dbReference type="SAM" id="Phobius"/>
    </source>
</evidence>
<comment type="subcellular location">
    <subcellularLocation>
        <location evidence="1">Endomembrane system</location>
        <topology evidence="1">Multi-pass membrane protein</topology>
    </subcellularLocation>
</comment>
<dbReference type="GO" id="GO:0005384">
    <property type="term" value="F:manganese ion transmembrane transporter activity"/>
    <property type="evidence" value="ECO:0007669"/>
    <property type="project" value="InterPro"/>
</dbReference>
<protein>
    <recommendedName>
        <fullName evidence="10">Membrane fraction protein</fullName>
    </recommendedName>
</protein>
<evidence type="ECO:0000313" key="9">
    <source>
        <dbReference type="Proteomes" id="UP000279259"/>
    </source>
</evidence>
<organism evidence="8 9">
    <name type="scientific">Saitozyma podzolica</name>
    <dbReference type="NCBI Taxonomy" id="1890683"/>
    <lineage>
        <taxon>Eukaryota</taxon>
        <taxon>Fungi</taxon>
        <taxon>Dikarya</taxon>
        <taxon>Basidiomycota</taxon>
        <taxon>Agaricomycotina</taxon>
        <taxon>Tremellomycetes</taxon>
        <taxon>Tremellales</taxon>
        <taxon>Trimorphomycetaceae</taxon>
        <taxon>Saitozyma</taxon>
    </lineage>
</organism>
<feature type="transmembrane region" description="Helical" evidence="7">
    <location>
        <begin position="295"/>
        <end position="316"/>
    </location>
</feature>
<dbReference type="EMBL" id="RSCD01000003">
    <property type="protein sequence ID" value="RSH93918.1"/>
    <property type="molecule type" value="Genomic_DNA"/>
</dbReference>
<evidence type="ECO:0000256" key="6">
    <source>
        <dbReference type="SAM" id="MobiDB-lite"/>
    </source>
</evidence>
<name>A0A427YS13_9TREE</name>
<evidence type="ECO:0000256" key="4">
    <source>
        <dbReference type="ARBA" id="ARBA00022989"/>
    </source>
</evidence>
<feature type="transmembrane region" description="Helical" evidence="7">
    <location>
        <begin position="328"/>
        <end position="348"/>
    </location>
</feature>
<dbReference type="GO" id="GO:0030026">
    <property type="term" value="P:intracellular manganese ion homeostasis"/>
    <property type="evidence" value="ECO:0007669"/>
    <property type="project" value="InterPro"/>
</dbReference>
<dbReference type="InterPro" id="IPR008217">
    <property type="entry name" value="Ccc1_fam"/>
</dbReference>
<dbReference type="Pfam" id="PF01988">
    <property type="entry name" value="VIT1"/>
    <property type="match status" value="1"/>
</dbReference>
<evidence type="ECO:0000256" key="1">
    <source>
        <dbReference type="ARBA" id="ARBA00004127"/>
    </source>
</evidence>
<dbReference type="GO" id="GO:0012505">
    <property type="term" value="C:endomembrane system"/>
    <property type="evidence" value="ECO:0007669"/>
    <property type="project" value="UniProtKB-SubCell"/>
</dbReference>
<evidence type="ECO:0008006" key="10">
    <source>
        <dbReference type="Google" id="ProtNLM"/>
    </source>
</evidence>
<dbReference type="STRING" id="1890683.A0A427YS13"/>
<dbReference type="OrthoDB" id="73465at2759"/>
<dbReference type="PANTHER" id="PTHR31851">
    <property type="entry name" value="FE(2+)/MN(2+) TRANSPORTER PCL1"/>
    <property type="match status" value="1"/>
</dbReference>
<evidence type="ECO:0000256" key="3">
    <source>
        <dbReference type="ARBA" id="ARBA00022692"/>
    </source>
</evidence>
<comment type="similarity">
    <text evidence="2">Belongs to the CCC1 family.</text>
</comment>
<keyword evidence="3 7" id="KW-0812">Transmembrane</keyword>
<gene>
    <name evidence="8" type="ORF">EHS25_006570</name>
</gene>
<feature type="transmembrane region" description="Helical" evidence="7">
    <location>
        <begin position="263"/>
        <end position="283"/>
    </location>
</feature>
<evidence type="ECO:0000256" key="5">
    <source>
        <dbReference type="ARBA" id="ARBA00023136"/>
    </source>
</evidence>
<comment type="caution">
    <text evidence="8">The sequence shown here is derived from an EMBL/GenBank/DDBJ whole genome shotgun (WGS) entry which is preliminary data.</text>
</comment>
<dbReference type="CDD" id="cd02435">
    <property type="entry name" value="CCC1"/>
    <property type="match status" value="1"/>
</dbReference>
<keyword evidence="9" id="KW-1185">Reference proteome</keyword>
<feature type="compositionally biased region" description="Low complexity" evidence="6">
    <location>
        <begin position="1"/>
        <end position="20"/>
    </location>
</feature>